<keyword evidence="2" id="KW-1185">Reference proteome</keyword>
<protein>
    <submittedName>
        <fullName evidence="1">Uncharacterized protein</fullName>
    </submittedName>
</protein>
<reference evidence="1" key="1">
    <citation type="submission" date="2022-04" db="EMBL/GenBank/DDBJ databases">
        <title>Genome of the entomopathogenic fungus Entomophthora muscae.</title>
        <authorList>
            <person name="Elya C."/>
            <person name="Lovett B.R."/>
            <person name="Lee E."/>
            <person name="Macias A.M."/>
            <person name="Hajek A.E."/>
            <person name="De Bivort B.L."/>
            <person name="Kasson M.T."/>
            <person name="De Fine Licht H.H."/>
            <person name="Stajich J.E."/>
        </authorList>
    </citation>
    <scope>NUCLEOTIDE SEQUENCE</scope>
    <source>
        <strain evidence="1">Berkeley</strain>
    </source>
</reference>
<dbReference type="EMBL" id="QTSX02001101">
    <property type="protein sequence ID" value="KAJ9083184.1"/>
    <property type="molecule type" value="Genomic_DNA"/>
</dbReference>
<evidence type="ECO:0000313" key="2">
    <source>
        <dbReference type="Proteomes" id="UP001165960"/>
    </source>
</evidence>
<organism evidence="1 2">
    <name type="scientific">Entomophthora muscae</name>
    <dbReference type="NCBI Taxonomy" id="34485"/>
    <lineage>
        <taxon>Eukaryota</taxon>
        <taxon>Fungi</taxon>
        <taxon>Fungi incertae sedis</taxon>
        <taxon>Zoopagomycota</taxon>
        <taxon>Entomophthoromycotina</taxon>
        <taxon>Entomophthoromycetes</taxon>
        <taxon>Entomophthorales</taxon>
        <taxon>Entomophthoraceae</taxon>
        <taxon>Entomophthora</taxon>
    </lineage>
</organism>
<evidence type="ECO:0000313" key="1">
    <source>
        <dbReference type="EMBL" id="KAJ9083184.1"/>
    </source>
</evidence>
<sequence>MLNIGKTVFSYVASSSPVAWLTPQRWGFRNLFSLQSIQSNTSVGAEADVKPQEEPTHSPANTNNKQEIPKGMGDDKSYISPSNTPSPRNIVVPLSEAPSTVTQAANEALNEPEIPETQLSKPVTASSAVESPKPIETCDKQGTFTAEAPLENGQDDSTLEEINNPTYVCAQPTTKSPIIEALLPEQIDLVPESLVKEDKAMFISQTSPEPSKEPVYGSNVHGNQNMTEMTDVPTKAEEICEQDSFVIADTAGKKQDYSDPEATSKPANDEKSKTYDAHPTTESLAIEPLVPTPDEEITPHKSTSPDVENQAYYAEEKDVSSFYEQPITENPAIEPLASTPEEEITPHASTSPDVENQEDYAEEKDVSSSYEQPTTENPAIEPQAPTPEEEITPHASTSPAVENQADYAEEKDGSSSYEQPTTENPDIEPQTPIPDEEKTPHASTSPAVENQADYAEEKDGSSSYEQPTTENPAIEPLVLTPDEDITPHASTSPAVKNQADYAEEKDGSSSYEQPTTENPAIEPQAPIPEEEITPHASKSPDVDHQEDCAEEKDGSSAYEPPITENPAIESLASISDKEITPHIPNSPVVESQDNFATEKNGPGSHNEKTSKEDLVVESLVPASDEDMKAPCLSNSPIVPIQANCTTEKDGPGFYNEQPPNEKPALAPSAPTSDEDMETLYALNSPGAENQEDYTKEKDGPVSYREQLTAQELTIEDPNPAERSMLMISNAREVPIEIVQPTSAKEDIITSTTVIDRGIPFNIDEQASSKTPGLLGGYFVWGSPSKVTSTSTQEPVNPISNATTSSNFIYDVGTNLLSQVNNLFRLL</sequence>
<name>A0ACC2U821_9FUNG</name>
<dbReference type="Proteomes" id="UP001165960">
    <property type="component" value="Unassembled WGS sequence"/>
</dbReference>
<gene>
    <name evidence="1" type="ORF">DSO57_1037250</name>
</gene>
<accession>A0ACC2U821</accession>
<comment type="caution">
    <text evidence="1">The sequence shown here is derived from an EMBL/GenBank/DDBJ whole genome shotgun (WGS) entry which is preliminary data.</text>
</comment>
<proteinExistence type="predicted"/>